<keyword evidence="2" id="KW-0719">Serine esterase</keyword>
<dbReference type="InParanoid" id="A0A6P7H2W7"/>
<evidence type="ECO:0000256" key="1">
    <source>
        <dbReference type="ARBA" id="ARBA00005964"/>
    </source>
</evidence>
<protein>
    <submittedName>
        <fullName evidence="7">Esterase SG1-like</fullName>
    </submittedName>
</protein>
<proteinExistence type="inferred from homology"/>
<accession>A0A6P7H2W7</accession>
<feature type="non-terminal residue" evidence="7">
    <location>
        <position position="110"/>
    </location>
</feature>
<dbReference type="AlphaFoldDB" id="A0A6P7H2W7"/>
<evidence type="ECO:0000256" key="5">
    <source>
        <dbReference type="SAM" id="SignalP"/>
    </source>
</evidence>
<evidence type="ECO:0000313" key="7">
    <source>
        <dbReference type="RefSeq" id="XP_028152058.1"/>
    </source>
</evidence>
<dbReference type="SUPFAM" id="SSF53474">
    <property type="entry name" value="alpha/beta-Hydrolases"/>
    <property type="match status" value="1"/>
</dbReference>
<evidence type="ECO:0000256" key="2">
    <source>
        <dbReference type="ARBA" id="ARBA00022487"/>
    </source>
</evidence>
<comment type="similarity">
    <text evidence="1">Belongs to the type-B carboxylesterase/lipase family.</text>
</comment>
<dbReference type="PANTHER" id="PTHR43142">
    <property type="entry name" value="CARBOXYLIC ESTER HYDROLASE"/>
    <property type="match status" value="1"/>
</dbReference>
<keyword evidence="5" id="KW-0732">Signal</keyword>
<feature type="signal peptide" evidence="5">
    <location>
        <begin position="1"/>
        <end position="28"/>
    </location>
</feature>
<evidence type="ECO:0000259" key="6">
    <source>
        <dbReference type="Pfam" id="PF00135"/>
    </source>
</evidence>
<dbReference type="InterPro" id="IPR002018">
    <property type="entry name" value="CarbesteraseB"/>
</dbReference>
<dbReference type="PROSITE" id="PS00941">
    <property type="entry name" value="CARBOXYLESTERASE_B_2"/>
    <property type="match status" value="1"/>
</dbReference>
<dbReference type="InterPro" id="IPR019819">
    <property type="entry name" value="Carboxylesterase_B_CS"/>
</dbReference>
<reference evidence="7" key="1">
    <citation type="submission" date="2025-08" db="UniProtKB">
        <authorList>
            <consortium name="RefSeq"/>
        </authorList>
    </citation>
    <scope>IDENTIFICATION</scope>
    <source>
        <tissue evidence="7">Whole insect</tissue>
    </source>
</reference>
<keyword evidence="3" id="KW-0378">Hydrolase</keyword>
<keyword evidence="4" id="KW-0325">Glycoprotein</keyword>
<evidence type="ECO:0000256" key="4">
    <source>
        <dbReference type="ARBA" id="ARBA00023180"/>
    </source>
</evidence>
<dbReference type="RefSeq" id="XP_028152058.1">
    <property type="nucleotide sequence ID" value="XM_028296257.1"/>
</dbReference>
<sequence>MLLNNEMYYLGFALTVLFQTITCDVVNTEEGPIEGRTYLTAYENKLCYAFQGVPFAETPKRFEPPLPKASWTNTLDCTYDRSVCVQTQGITNPTVIGSEDCLYLSVYSPD</sequence>
<dbReference type="PANTHER" id="PTHR43142:SF1">
    <property type="entry name" value="CARBOXYLIC ESTER HYDROLASE"/>
    <property type="match status" value="1"/>
</dbReference>
<dbReference type="Gene3D" id="3.40.50.1820">
    <property type="entry name" value="alpha/beta hydrolase"/>
    <property type="match status" value="1"/>
</dbReference>
<evidence type="ECO:0000256" key="3">
    <source>
        <dbReference type="ARBA" id="ARBA00022801"/>
    </source>
</evidence>
<feature type="chain" id="PRO_5028386285" evidence="5">
    <location>
        <begin position="29"/>
        <end position="110"/>
    </location>
</feature>
<dbReference type="GO" id="GO:0052689">
    <property type="term" value="F:carboxylic ester hydrolase activity"/>
    <property type="evidence" value="ECO:0007669"/>
    <property type="project" value="UniProtKB-KW"/>
</dbReference>
<dbReference type="Pfam" id="PF00135">
    <property type="entry name" value="COesterase"/>
    <property type="match status" value="1"/>
</dbReference>
<gene>
    <name evidence="7" type="primary">LOC114345438</name>
</gene>
<feature type="domain" description="Carboxylesterase type B" evidence="6">
    <location>
        <begin position="24"/>
        <end position="109"/>
    </location>
</feature>
<name>A0A6P7H2W7_DIAVI</name>
<organism evidence="7">
    <name type="scientific">Diabrotica virgifera virgifera</name>
    <name type="common">western corn rootworm</name>
    <dbReference type="NCBI Taxonomy" id="50390"/>
    <lineage>
        <taxon>Eukaryota</taxon>
        <taxon>Metazoa</taxon>
        <taxon>Ecdysozoa</taxon>
        <taxon>Arthropoda</taxon>
        <taxon>Hexapoda</taxon>
        <taxon>Insecta</taxon>
        <taxon>Pterygota</taxon>
        <taxon>Neoptera</taxon>
        <taxon>Endopterygota</taxon>
        <taxon>Coleoptera</taxon>
        <taxon>Polyphaga</taxon>
        <taxon>Cucujiformia</taxon>
        <taxon>Chrysomeloidea</taxon>
        <taxon>Chrysomelidae</taxon>
        <taxon>Galerucinae</taxon>
        <taxon>Diabroticina</taxon>
        <taxon>Diabroticites</taxon>
        <taxon>Diabrotica</taxon>
    </lineage>
</organism>
<dbReference type="InterPro" id="IPR029058">
    <property type="entry name" value="AB_hydrolase_fold"/>
</dbReference>